<dbReference type="RefSeq" id="WP_315996883.1">
    <property type="nucleotide sequence ID" value="NZ_JAWDJT010000002.1"/>
</dbReference>
<dbReference type="SMART" id="SM01383">
    <property type="entry name" value="Ribosomal_L2"/>
    <property type="match status" value="1"/>
</dbReference>
<comment type="caution">
    <text evidence="8">The sequence shown here is derived from an EMBL/GenBank/DDBJ whole genome shotgun (WGS) entry which is preliminary data.</text>
</comment>
<evidence type="ECO:0000313" key="8">
    <source>
        <dbReference type="EMBL" id="MDU0369381.1"/>
    </source>
</evidence>
<keyword evidence="2 4" id="KW-0689">Ribosomal protein</keyword>
<dbReference type="InterPro" id="IPR014722">
    <property type="entry name" value="Rib_uL2_dom2"/>
</dbReference>
<dbReference type="EMBL" id="JAWDJT010000002">
    <property type="protein sequence ID" value="MDU0369381.1"/>
    <property type="molecule type" value="Genomic_DNA"/>
</dbReference>
<dbReference type="InterPro" id="IPR014726">
    <property type="entry name" value="Ribosomal_uL2_dom3"/>
</dbReference>
<dbReference type="InterPro" id="IPR022671">
    <property type="entry name" value="Ribosomal_uL2_CS"/>
</dbReference>
<dbReference type="Proteomes" id="UP001250698">
    <property type="component" value="Unassembled WGS sequence"/>
</dbReference>
<dbReference type="InterPro" id="IPR012340">
    <property type="entry name" value="NA-bd_OB-fold"/>
</dbReference>
<feature type="region of interest" description="Disordered" evidence="5">
    <location>
        <begin position="32"/>
        <end position="52"/>
    </location>
</feature>
<sequence length="275" mass="29570">MALKKLRPTSPGQRFRIAPAFDEITASTPEKSLLAPLKNSGGRNNSGKMSNRYIGGGHKAKYRIIDFKRDKAGVPATVKTIEYDPNRTARIALLQYADGEKRYIIAPAGVTVGASVVSGSGVAPEVGNALPLREIPLGTIVHNIELMPGNGAAMARSAGTYAQLVAREDKYATLKLPSGEMRMVLVTCMATVGTVSNGDHMNVRLGKAGRNRWLGRRPRVRGVAMNPVDHPMGGGEGKSSGGHPRSRNGIFSKGQKTRNKNKYSEQLIVNRKGKK</sequence>
<dbReference type="Gene3D" id="2.30.30.30">
    <property type="match status" value="1"/>
</dbReference>
<keyword evidence="9" id="KW-1185">Reference proteome</keyword>
<dbReference type="Gene3D" id="2.40.50.140">
    <property type="entry name" value="Nucleic acid-binding proteins"/>
    <property type="match status" value="1"/>
</dbReference>
<name>A0ABU3TDC0_9BACT</name>
<feature type="domain" description="Large ribosomal subunit protein uL2 RNA-binding" evidence="7">
    <location>
        <begin position="42"/>
        <end position="118"/>
    </location>
</feature>
<dbReference type="PANTHER" id="PTHR13691">
    <property type="entry name" value="RIBOSOMAL PROTEIN L2"/>
    <property type="match status" value="1"/>
</dbReference>
<keyword evidence="4" id="KW-0699">rRNA-binding</keyword>
<evidence type="ECO:0000256" key="4">
    <source>
        <dbReference type="HAMAP-Rule" id="MF_01320"/>
    </source>
</evidence>
<evidence type="ECO:0000259" key="6">
    <source>
        <dbReference type="SMART" id="SM01382"/>
    </source>
</evidence>
<feature type="region of interest" description="Disordered" evidence="5">
    <location>
        <begin position="223"/>
        <end position="275"/>
    </location>
</feature>
<evidence type="ECO:0000256" key="2">
    <source>
        <dbReference type="ARBA" id="ARBA00022980"/>
    </source>
</evidence>
<evidence type="ECO:0000313" key="9">
    <source>
        <dbReference type="Proteomes" id="UP001250698"/>
    </source>
</evidence>
<dbReference type="InterPro" id="IPR022666">
    <property type="entry name" value="Ribosomal_uL2_RNA-bd_dom"/>
</dbReference>
<dbReference type="InterPro" id="IPR022669">
    <property type="entry name" value="Ribosomal_uL2_C"/>
</dbReference>
<dbReference type="PIRSF" id="PIRSF002158">
    <property type="entry name" value="Ribosomal_L2"/>
    <property type="match status" value="1"/>
</dbReference>
<evidence type="ECO:0000256" key="5">
    <source>
        <dbReference type="SAM" id="MobiDB-lite"/>
    </source>
</evidence>
<dbReference type="Pfam" id="PF03947">
    <property type="entry name" value="Ribosomal_L2_C"/>
    <property type="match status" value="1"/>
</dbReference>
<dbReference type="Pfam" id="PF00181">
    <property type="entry name" value="Ribosomal_L2_N"/>
    <property type="match status" value="1"/>
</dbReference>
<keyword evidence="4" id="KW-0694">RNA-binding</keyword>
<dbReference type="SUPFAM" id="SSF50104">
    <property type="entry name" value="Translation proteins SH3-like domain"/>
    <property type="match status" value="1"/>
</dbReference>
<reference evidence="8 9" key="1">
    <citation type="submission" date="2023-10" db="EMBL/GenBank/DDBJ databases">
        <title>Hymenobacter endophyticus sp. nov., an isolate from the leaf tissues of wheat.</title>
        <authorList>
            <person name="Dai Y."/>
        </authorList>
    </citation>
    <scope>NUCLEOTIDE SEQUENCE [LARGE SCALE GENOMIC DNA]</scope>
    <source>
        <strain evidence="8 9">ZK17L-C2</strain>
    </source>
</reference>
<dbReference type="GO" id="GO:0005840">
    <property type="term" value="C:ribosome"/>
    <property type="evidence" value="ECO:0007669"/>
    <property type="project" value="UniProtKB-KW"/>
</dbReference>
<dbReference type="InterPro" id="IPR008991">
    <property type="entry name" value="Translation_prot_SH3-like_sf"/>
</dbReference>
<evidence type="ECO:0000259" key="7">
    <source>
        <dbReference type="SMART" id="SM01383"/>
    </source>
</evidence>
<dbReference type="SMART" id="SM01382">
    <property type="entry name" value="Ribosomal_L2_C"/>
    <property type="match status" value="1"/>
</dbReference>
<evidence type="ECO:0000256" key="1">
    <source>
        <dbReference type="ARBA" id="ARBA00005636"/>
    </source>
</evidence>
<accession>A0ABU3TDC0</accession>
<comment type="function">
    <text evidence="4">One of the primary rRNA binding proteins. Required for association of the 30S and 50S subunits to form the 70S ribosome, for tRNA binding and peptide bond formation. It has been suggested to have peptidyltransferase activity; this is somewhat controversial. Makes several contacts with the 16S rRNA in the 70S ribosome.</text>
</comment>
<keyword evidence="3 4" id="KW-0687">Ribonucleoprotein</keyword>
<protein>
    <recommendedName>
        <fullName evidence="4">Large ribosomal subunit protein uL2</fullName>
    </recommendedName>
</protein>
<dbReference type="InterPro" id="IPR002171">
    <property type="entry name" value="Ribosomal_uL2"/>
</dbReference>
<dbReference type="NCBIfam" id="TIGR01171">
    <property type="entry name" value="rplB_bact"/>
    <property type="match status" value="1"/>
</dbReference>
<comment type="similarity">
    <text evidence="1 4">Belongs to the universal ribosomal protein uL2 family.</text>
</comment>
<comment type="subunit">
    <text evidence="4">Part of the 50S ribosomal subunit. Forms a bridge to the 30S subunit in the 70S ribosome.</text>
</comment>
<organism evidence="8 9">
    <name type="scientific">Hymenobacter endophyticus</name>
    <dbReference type="NCBI Taxonomy" id="3076335"/>
    <lineage>
        <taxon>Bacteria</taxon>
        <taxon>Pseudomonadati</taxon>
        <taxon>Bacteroidota</taxon>
        <taxon>Cytophagia</taxon>
        <taxon>Cytophagales</taxon>
        <taxon>Hymenobacteraceae</taxon>
        <taxon>Hymenobacter</taxon>
    </lineage>
</organism>
<evidence type="ECO:0000256" key="3">
    <source>
        <dbReference type="ARBA" id="ARBA00023274"/>
    </source>
</evidence>
<dbReference type="HAMAP" id="MF_01320_B">
    <property type="entry name" value="Ribosomal_uL2_B"/>
    <property type="match status" value="1"/>
</dbReference>
<dbReference type="SUPFAM" id="SSF50249">
    <property type="entry name" value="Nucleic acid-binding proteins"/>
    <property type="match status" value="1"/>
</dbReference>
<dbReference type="Gene3D" id="4.10.950.10">
    <property type="entry name" value="Ribosomal protein L2, domain 3"/>
    <property type="match status" value="1"/>
</dbReference>
<feature type="domain" description="Large ribosomal subunit protein uL2 C-terminal" evidence="6">
    <location>
        <begin position="124"/>
        <end position="251"/>
    </location>
</feature>
<dbReference type="InterPro" id="IPR005880">
    <property type="entry name" value="Ribosomal_uL2_bac/org-type"/>
</dbReference>
<dbReference type="PROSITE" id="PS00467">
    <property type="entry name" value="RIBOSOMAL_L2"/>
    <property type="match status" value="1"/>
</dbReference>
<dbReference type="PANTHER" id="PTHR13691:SF5">
    <property type="entry name" value="LARGE RIBOSOMAL SUBUNIT PROTEIN UL2M"/>
    <property type="match status" value="1"/>
</dbReference>
<proteinExistence type="inferred from homology"/>
<gene>
    <name evidence="4 8" type="primary">rplB</name>
    <name evidence="8" type="ORF">ROI90_03145</name>
</gene>